<proteinExistence type="predicted"/>
<gene>
    <name evidence="1" type="ORF">UFOVP1604_292</name>
</gene>
<reference evidence="1" key="1">
    <citation type="submission" date="2020-05" db="EMBL/GenBank/DDBJ databases">
        <authorList>
            <person name="Chiriac C."/>
            <person name="Salcher M."/>
            <person name="Ghai R."/>
            <person name="Kavagutti S V."/>
        </authorList>
    </citation>
    <scope>NUCLEOTIDE SEQUENCE</scope>
</reference>
<evidence type="ECO:0000313" key="1">
    <source>
        <dbReference type="EMBL" id="CAB4219209.1"/>
    </source>
</evidence>
<protein>
    <submittedName>
        <fullName evidence="1">Uncharacterized protein</fullName>
    </submittedName>
</protein>
<sequence>MQVVSYKIIPEPDKNSVTYSKNYRIFSAAEPVPGAVKIVDFGESIDLGTALPQNIIRKFRYSFDMGNWSLWYALDPTDLSNIEDLLFNEADVFFEVKYEYDDTTYNPLTTELKVNFVKFNIQSTKVSESLYTPTVYCSSERCPAIVAEREASFKPYEVGTAIGIAKELSYQTTKIFGHEVVYFKTEPDRTGGDFIFKEWTLFETVDRKCVKVVVPNNTFPDNKPQFTEFGIDFEVPFEIHIDHVYFQSIFGPGTQPRKRDYMYFPLTNRMYEIQGSYLYRGFMMEPLYWKIQLTKFHPNIDMVMKAVDRKFLDNIIISSDQLFGKQAEVQKKDALNKQQYKTISNRFDETRRSLHPDLINRILDHTFNYAPLIEYYYDMSGVKQVIVNYAIASNGNSEDQYLTPTAPYSVYAYDGSPIFSAWQARQLNTGDTNIGASSQATIKMDGPKDSYTSLGKYVVVEGYKNLALNPTKRQSITVNASGALQFKQSDHAVVYKAVASTENTPNMTFSALIKFNKGTQDIRILDGYDNLLGTGLRVTCSLVDNGVDENGRPRAYVTFYVLLNNTSYPFVIGDLYYDEWYSLIVPISSQYGQLQLNLYSFGQDPANIKNFKSLVSVYTGSANPGNFTFVTDQNWALPSANYSIANIRLFNTMVQPEDHEFIVSQLFIRDESLLELIDNARPKLNVPFISINS</sequence>
<accession>A0A6J5SVB9</accession>
<name>A0A6J5SVB9_9CAUD</name>
<organism evidence="1">
    <name type="scientific">uncultured Caudovirales phage</name>
    <dbReference type="NCBI Taxonomy" id="2100421"/>
    <lineage>
        <taxon>Viruses</taxon>
        <taxon>Duplodnaviria</taxon>
        <taxon>Heunggongvirae</taxon>
        <taxon>Uroviricota</taxon>
        <taxon>Caudoviricetes</taxon>
        <taxon>Peduoviridae</taxon>
        <taxon>Maltschvirus</taxon>
        <taxon>Maltschvirus maltsch</taxon>
    </lineage>
</organism>
<dbReference type="EMBL" id="LR797474">
    <property type="protein sequence ID" value="CAB4219209.1"/>
    <property type="molecule type" value="Genomic_DNA"/>
</dbReference>